<evidence type="ECO:0000313" key="2">
    <source>
        <dbReference type="EMBL" id="MFD2834618.1"/>
    </source>
</evidence>
<comment type="function">
    <text evidence="1">Could be involved in insertion of integral membrane proteins into the membrane.</text>
</comment>
<organism evidence="2 3">
    <name type="scientific">Christiangramia antarctica</name>
    <dbReference type="NCBI Taxonomy" id="2058158"/>
    <lineage>
        <taxon>Bacteria</taxon>
        <taxon>Pseudomonadati</taxon>
        <taxon>Bacteroidota</taxon>
        <taxon>Flavobacteriia</taxon>
        <taxon>Flavobacteriales</taxon>
        <taxon>Flavobacteriaceae</taxon>
        <taxon>Christiangramia</taxon>
    </lineage>
</organism>
<evidence type="ECO:0000256" key="1">
    <source>
        <dbReference type="HAMAP-Rule" id="MF_00386"/>
    </source>
</evidence>
<dbReference type="PANTHER" id="PTHR33383">
    <property type="entry name" value="MEMBRANE PROTEIN INSERTION EFFICIENCY FACTOR-RELATED"/>
    <property type="match status" value="1"/>
</dbReference>
<dbReference type="RefSeq" id="WP_251740554.1">
    <property type="nucleotide sequence ID" value="NZ_JBHUOJ010000033.1"/>
</dbReference>
<keyword evidence="1" id="KW-1003">Cell membrane</keyword>
<name>A0ABW5X7S5_9FLAO</name>
<dbReference type="HAMAP" id="MF_00386">
    <property type="entry name" value="UPF0161_YidD"/>
    <property type="match status" value="1"/>
</dbReference>
<comment type="similarity">
    <text evidence="1">Belongs to the UPF0161 family.</text>
</comment>
<dbReference type="InterPro" id="IPR002696">
    <property type="entry name" value="Membr_insert_effic_factor_YidD"/>
</dbReference>
<dbReference type="EMBL" id="JBHUOJ010000033">
    <property type="protein sequence ID" value="MFD2834618.1"/>
    <property type="molecule type" value="Genomic_DNA"/>
</dbReference>
<dbReference type="Pfam" id="PF01809">
    <property type="entry name" value="YidD"/>
    <property type="match status" value="1"/>
</dbReference>
<accession>A0ABW5X7S5</accession>
<keyword evidence="3" id="KW-1185">Reference proteome</keyword>
<comment type="subcellular location">
    <subcellularLocation>
        <location evidence="1">Cell membrane</location>
        <topology evidence="1">Peripheral membrane protein</topology>
        <orientation evidence="1">Cytoplasmic side</orientation>
    </subcellularLocation>
</comment>
<protein>
    <recommendedName>
        <fullName evidence="1">Putative membrane protein insertion efficiency factor</fullName>
    </recommendedName>
</protein>
<proteinExistence type="inferred from homology"/>
<dbReference type="PANTHER" id="PTHR33383:SF1">
    <property type="entry name" value="MEMBRANE PROTEIN INSERTION EFFICIENCY FACTOR-RELATED"/>
    <property type="match status" value="1"/>
</dbReference>
<dbReference type="NCBIfam" id="TIGR00278">
    <property type="entry name" value="membrane protein insertion efficiency factor YidD"/>
    <property type="match status" value="1"/>
</dbReference>
<gene>
    <name evidence="2" type="primary">yidD</name>
    <name evidence="2" type="ORF">ACFSYS_15100</name>
</gene>
<dbReference type="SMART" id="SM01234">
    <property type="entry name" value="Haemolytic"/>
    <property type="match status" value="1"/>
</dbReference>
<keyword evidence="1" id="KW-0472">Membrane</keyword>
<dbReference type="Proteomes" id="UP001597438">
    <property type="component" value="Unassembled WGS sequence"/>
</dbReference>
<reference evidence="3" key="1">
    <citation type="journal article" date="2019" name="Int. J. Syst. Evol. Microbiol.">
        <title>The Global Catalogue of Microorganisms (GCM) 10K type strain sequencing project: providing services to taxonomists for standard genome sequencing and annotation.</title>
        <authorList>
            <consortium name="The Broad Institute Genomics Platform"/>
            <consortium name="The Broad Institute Genome Sequencing Center for Infectious Disease"/>
            <person name="Wu L."/>
            <person name="Ma J."/>
        </authorList>
    </citation>
    <scope>NUCLEOTIDE SEQUENCE [LARGE SCALE GENOMIC DNA]</scope>
    <source>
        <strain evidence="3">KCTC 52925</strain>
    </source>
</reference>
<comment type="caution">
    <text evidence="2">The sequence shown here is derived from an EMBL/GenBank/DDBJ whole genome shotgun (WGS) entry which is preliminary data.</text>
</comment>
<sequence>MIGKWVSSLLIGLVNFYKKFISPITPSACRYEPTCSTYMIEAIQIHGPLKGFWMGLKRIGRCNPWGGCGYDPVPAKTDNKAS</sequence>
<evidence type="ECO:0000313" key="3">
    <source>
        <dbReference type="Proteomes" id="UP001597438"/>
    </source>
</evidence>